<comment type="caution">
    <text evidence="2">The sequence shown here is derived from an EMBL/GenBank/DDBJ whole genome shotgun (WGS) entry which is preliminary data.</text>
</comment>
<dbReference type="AlphaFoldDB" id="A0A4Y2Q1G9"/>
<evidence type="ECO:0000313" key="3">
    <source>
        <dbReference type="Proteomes" id="UP000499080"/>
    </source>
</evidence>
<dbReference type="EMBL" id="BGPR01218769">
    <property type="protein sequence ID" value="GBN57905.1"/>
    <property type="molecule type" value="Genomic_DNA"/>
</dbReference>
<proteinExistence type="predicted"/>
<keyword evidence="3" id="KW-1185">Reference proteome</keyword>
<evidence type="ECO:0000313" key="1">
    <source>
        <dbReference type="EMBL" id="GBN57905.1"/>
    </source>
</evidence>
<dbReference type="Proteomes" id="UP000499080">
    <property type="component" value="Unassembled WGS sequence"/>
</dbReference>
<accession>A0A4Y2Q1G9</accession>
<reference evidence="2 3" key="1">
    <citation type="journal article" date="2019" name="Sci. Rep.">
        <title>Orb-weaving spider Araneus ventricosus genome elucidates the spidroin gene catalogue.</title>
        <authorList>
            <person name="Kono N."/>
            <person name="Nakamura H."/>
            <person name="Ohtoshi R."/>
            <person name="Moran D.A.P."/>
            <person name="Shinohara A."/>
            <person name="Yoshida Y."/>
            <person name="Fujiwara M."/>
            <person name="Mori M."/>
            <person name="Tomita M."/>
            <person name="Arakawa K."/>
        </authorList>
    </citation>
    <scope>NUCLEOTIDE SEQUENCE [LARGE SCALE GENOMIC DNA]</scope>
</reference>
<name>A0A4Y2Q1G9_ARAVE</name>
<protein>
    <submittedName>
        <fullName evidence="2">Uncharacterized protein</fullName>
    </submittedName>
</protein>
<gene>
    <name evidence="2" type="ORF">AVEN_176517_1</name>
    <name evidence="1" type="ORF">AVEN_35677_1</name>
</gene>
<evidence type="ECO:0000313" key="2">
    <source>
        <dbReference type="EMBL" id="GBN57998.1"/>
    </source>
</evidence>
<organism evidence="2 3">
    <name type="scientific">Araneus ventricosus</name>
    <name type="common">Orbweaver spider</name>
    <name type="synonym">Epeira ventricosa</name>
    <dbReference type="NCBI Taxonomy" id="182803"/>
    <lineage>
        <taxon>Eukaryota</taxon>
        <taxon>Metazoa</taxon>
        <taxon>Ecdysozoa</taxon>
        <taxon>Arthropoda</taxon>
        <taxon>Chelicerata</taxon>
        <taxon>Arachnida</taxon>
        <taxon>Araneae</taxon>
        <taxon>Araneomorphae</taxon>
        <taxon>Entelegynae</taxon>
        <taxon>Araneoidea</taxon>
        <taxon>Araneidae</taxon>
        <taxon>Araneus</taxon>
    </lineage>
</organism>
<dbReference type="EMBL" id="BGPR01218811">
    <property type="protein sequence ID" value="GBN57998.1"/>
    <property type="molecule type" value="Genomic_DNA"/>
</dbReference>
<sequence length="89" mass="9996">MLWFHVLGHNTPESRSSLDISNSIYEYVTISLLDNFSNIIVLGCDGTVVNIGVFNGVYRRLELKLQSQSNGLSAYFISTSCHYDTYLSP</sequence>